<dbReference type="RefSeq" id="WP_168148622.1">
    <property type="nucleotide sequence ID" value="NZ_JAAVXB010000007.1"/>
</dbReference>
<comment type="caution">
    <text evidence="4">The sequence shown here is derived from an EMBL/GenBank/DDBJ whole genome shotgun (WGS) entry which is preliminary data.</text>
</comment>
<dbReference type="CDD" id="cd05931">
    <property type="entry name" value="FAAL"/>
    <property type="match status" value="1"/>
</dbReference>
<dbReference type="Pfam" id="PF00501">
    <property type="entry name" value="AMP-binding"/>
    <property type="match status" value="1"/>
</dbReference>
<dbReference type="EMBL" id="JAAVXB010000007">
    <property type="protein sequence ID" value="NKF23299.1"/>
    <property type="molecule type" value="Genomic_DNA"/>
</dbReference>
<dbReference type="InterPro" id="IPR040097">
    <property type="entry name" value="FAAL/FAAC"/>
</dbReference>
<name>A0A969WBU1_9GAMM</name>
<dbReference type="GO" id="GO:0070566">
    <property type="term" value="F:adenylyltransferase activity"/>
    <property type="evidence" value="ECO:0007669"/>
    <property type="project" value="TreeGrafter"/>
</dbReference>
<gene>
    <name evidence="4" type="ORF">G7Y82_13340</name>
</gene>
<dbReference type="PANTHER" id="PTHR22754:SF32">
    <property type="entry name" value="DISCO-INTERACTING PROTEIN 2"/>
    <property type="match status" value="1"/>
</dbReference>
<dbReference type="Proteomes" id="UP000653472">
    <property type="component" value="Unassembled WGS sequence"/>
</dbReference>
<accession>A0A969WBU1</accession>
<dbReference type="Gene3D" id="3.40.50.12780">
    <property type="entry name" value="N-terminal domain of ligase-like"/>
    <property type="match status" value="1"/>
</dbReference>
<reference evidence="4" key="1">
    <citation type="submission" date="2020-03" db="EMBL/GenBank/DDBJ databases">
        <title>Solimonas marina sp. nov., isolated from deep seawater of the Pacific Ocean.</title>
        <authorList>
            <person name="Liu X."/>
            <person name="Lai Q."/>
            <person name="Sun F."/>
            <person name="Gai Y."/>
            <person name="Li G."/>
            <person name="Shao Z."/>
        </authorList>
    </citation>
    <scope>NUCLEOTIDE SEQUENCE</scope>
    <source>
        <strain evidence="4">C16B3</strain>
    </source>
</reference>
<dbReference type="InterPro" id="IPR042099">
    <property type="entry name" value="ANL_N_sf"/>
</dbReference>
<dbReference type="GO" id="GO:0016874">
    <property type="term" value="F:ligase activity"/>
    <property type="evidence" value="ECO:0007669"/>
    <property type="project" value="UniProtKB-KW"/>
</dbReference>
<protein>
    <submittedName>
        <fullName evidence="4">Fatty acyl-AMP ligase</fullName>
    </submittedName>
</protein>
<dbReference type="AlphaFoldDB" id="A0A969WBU1"/>
<keyword evidence="2 4" id="KW-0436">Ligase</keyword>
<dbReference type="SUPFAM" id="SSF56801">
    <property type="entry name" value="Acetyl-CoA synthetase-like"/>
    <property type="match status" value="1"/>
</dbReference>
<keyword evidence="5" id="KW-1185">Reference proteome</keyword>
<evidence type="ECO:0000256" key="2">
    <source>
        <dbReference type="ARBA" id="ARBA00022598"/>
    </source>
</evidence>
<dbReference type="PANTHER" id="PTHR22754">
    <property type="entry name" value="DISCO-INTERACTING PROTEIN 2 DIP2 -RELATED"/>
    <property type="match status" value="1"/>
</dbReference>
<dbReference type="Gene3D" id="3.30.300.30">
    <property type="match status" value="1"/>
</dbReference>
<proteinExistence type="inferred from homology"/>
<comment type="similarity">
    <text evidence="1">Belongs to the ATP-dependent AMP-binding enzyme family.</text>
</comment>
<sequence length="576" mass="61507">MNDIANPANAVLFVDGSPFNTLNEALDLAATSGAGMNFYSGRGELIEALDYSRLRTEAIDLARHLLASGLQPGDRVGVIAETDGDFARAFFACQYAALVPAPLPLPAALGGRPQYLEHIHGMLDSVGGTALLAPITLAEWVEDIGRALSLRFCGTVAQLKDTVAPYTGELPKVAPDALAYLQFSSGSTRFPQGVAVTHRAVVANIEAIAAHGLMISRRDRCVSWLPFYHDMGLVGFLLTPLCCAIPVDFVATREFARRPLTWLQLISRNGGTLSFSPSFGFELCARRAENGAPAGLDLSSWRGAGIGGDMVRPAPLQAFSERFAASGFNPGAFVPSYGMAEASLALSFTPLNRGVRIDHLDIDALERQGRAVAAAAGASRSRSFVFCGPILPGHAVEVRNEDGTTLGERQIGRIYVRGPSLMQEYFARPDETARVIADGWLDTGDLGYIADGEIVITGRAKDLIIVNGRNILPQDLEWTAEGEVIGLRSGDVAAFSVDDGEGERVVVLFECRSNDPQAREALGAEVAGVLRTRHGVHADVVPVPPRTLPQTSSGKLSRARARQLYLKGAFEAVRAA</sequence>
<feature type="domain" description="AMP-dependent synthetase/ligase" evidence="3">
    <location>
        <begin position="48"/>
        <end position="426"/>
    </location>
</feature>
<dbReference type="GO" id="GO:0006633">
    <property type="term" value="P:fatty acid biosynthetic process"/>
    <property type="evidence" value="ECO:0007669"/>
    <property type="project" value="TreeGrafter"/>
</dbReference>
<dbReference type="GO" id="GO:0005886">
    <property type="term" value="C:plasma membrane"/>
    <property type="evidence" value="ECO:0007669"/>
    <property type="project" value="TreeGrafter"/>
</dbReference>
<organism evidence="4 5">
    <name type="scientific">Solimonas marina</name>
    <dbReference type="NCBI Taxonomy" id="2714601"/>
    <lineage>
        <taxon>Bacteria</taxon>
        <taxon>Pseudomonadati</taxon>
        <taxon>Pseudomonadota</taxon>
        <taxon>Gammaproteobacteria</taxon>
        <taxon>Nevskiales</taxon>
        <taxon>Nevskiaceae</taxon>
        <taxon>Solimonas</taxon>
    </lineage>
</organism>
<dbReference type="InterPro" id="IPR000873">
    <property type="entry name" value="AMP-dep_synth/lig_dom"/>
</dbReference>
<dbReference type="InterPro" id="IPR045851">
    <property type="entry name" value="AMP-bd_C_sf"/>
</dbReference>
<evidence type="ECO:0000259" key="3">
    <source>
        <dbReference type="Pfam" id="PF00501"/>
    </source>
</evidence>
<evidence type="ECO:0000256" key="1">
    <source>
        <dbReference type="ARBA" id="ARBA00006432"/>
    </source>
</evidence>
<evidence type="ECO:0000313" key="5">
    <source>
        <dbReference type="Proteomes" id="UP000653472"/>
    </source>
</evidence>
<evidence type="ECO:0000313" key="4">
    <source>
        <dbReference type="EMBL" id="NKF23299.1"/>
    </source>
</evidence>
<dbReference type="NCBIfam" id="NF006624">
    <property type="entry name" value="PRK09192.1"/>
    <property type="match status" value="1"/>
</dbReference>